<dbReference type="GO" id="GO:0003677">
    <property type="term" value="F:DNA binding"/>
    <property type="evidence" value="ECO:0007669"/>
    <property type="project" value="UniProtKB-UniRule"/>
</dbReference>
<comment type="caution">
    <text evidence="4">The sequence shown here is derived from an EMBL/GenBank/DDBJ whole genome shotgun (WGS) entry which is preliminary data.</text>
</comment>
<dbReference type="SUPFAM" id="SSF46689">
    <property type="entry name" value="Homeodomain-like"/>
    <property type="match status" value="1"/>
</dbReference>
<evidence type="ECO:0000259" key="3">
    <source>
        <dbReference type="PROSITE" id="PS50977"/>
    </source>
</evidence>
<dbReference type="InterPro" id="IPR050624">
    <property type="entry name" value="HTH-type_Tx_Regulator"/>
</dbReference>
<dbReference type="Gene3D" id="1.10.357.10">
    <property type="entry name" value="Tetracycline Repressor, domain 2"/>
    <property type="match status" value="1"/>
</dbReference>
<dbReference type="RefSeq" id="WP_006864411.1">
    <property type="nucleotide sequence ID" value="NZ_ACCL02000034.1"/>
</dbReference>
<proteinExistence type="predicted"/>
<dbReference type="AlphaFoldDB" id="C6LLW0"/>
<evidence type="ECO:0000256" key="1">
    <source>
        <dbReference type="ARBA" id="ARBA00023125"/>
    </source>
</evidence>
<organism evidence="4 5">
    <name type="scientific">Marvinbryantia formatexigens DSM 14469</name>
    <dbReference type="NCBI Taxonomy" id="478749"/>
    <lineage>
        <taxon>Bacteria</taxon>
        <taxon>Bacillati</taxon>
        <taxon>Bacillota</taxon>
        <taxon>Clostridia</taxon>
        <taxon>Lachnospirales</taxon>
        <taxon>Lachnospiraceae</taxon>
        <taxon>Marvinbryantia</taxon>
    </lineage>
</organism>
<dbReference type="STRING" id="168384.SAMN05660368_00885"/>
<reference evidence="4" key="1">
    <citation type="submission" date="2009-07" db="EMBL/GenBank/DDBJ databases">
        <authorList>
            <person name="Weinstock G."/>
            <person name="Sodergren E."/>
            <person name="Clifton S."/>
            <person name="Fulton L."/>
            <person name="Fulton B."/>
            <person name="Courtney L."/>
            <person name="Fronick C."/>
            <person name="Harrison M."/>
            <person name="Strong C."/>
            <person name="Farmer C."/>
            <person name="Delahaunty K."/>
            <person name="Markovic C."/>
            <person name="Hall O."/>
            <person name="Minx P."/>
            <person name="Tomlinson C."/>
            <person name="Mitreva M."/>
            <person name="Nelson J."/>
            <person name="Hou S."/>
            <person name="Wollam A."/>
            <person name="Pepin K.H."/>
            <person name="Johnson M."/>
            <person name="Bhonagiri V."/>
            <person name="Nash W.E."/>
            <person name="Warren W."/>
            <person name="Chinwalla A."/>
            <person name="Mardis E.R."/>
            <person name="Wilson R.K."/>
        </authorList>
    </citation>
    <scope>NUCLEOTIDE SEQUENCE [LARGE SCALE GENOMIC DNA]</scope>
    <source>
        <strain evidence="4">DSM 14469</strain>
    </source>
</reference>
<dbReference type="OrthoDB" id="9785164at2"/>
<dbReference type="EMBL" id="ACCL02000034">
    <property type="protein sequence ID" value="EET58370.1"/>
    <property type="molecule type" value="Genomic_DNA"/>
</dbReference>
<evidence type="ECO:0000313" key="4">
    <source>
        <dbReference type="EMBL" id="EET58370.1"/>
    </source>
</evidence>
<dbReference type="PROSITE" id="PS50977">
    <property type="entry name" value="HTH_TETR_2"/>
    <property type="match status" value="1"/>
</dbReference>
<dbReference type="PANTHER" id="PTHR43479:SF11">
    <property type="entry name" value="ACREF_ENVCD OPERON REPRESSOR-RELATED"/>
    <property type="match status" value="1"/>
</dbReference>
<dbReference type="InterPro" id="IPR049149">
    <property type="entry name" value="TetR/AcrR_C"/>
</dbReference>
<dbReference type="Pfam" id="PF21303">
    <property type="entry name" value="TetR_C_39"/>
    <property type="match status" value="1"/>
</dbReference>
<keyword evidence="5" id="KW-1185">Reference proteome</keyword>
<accession>C6LLW0</accession>
<protein>
    <submittedName>
        <fullName evidence="4">Transcriptional regulator, TetR family</fullName>
    </submittedName>
</protein>
<dbReference type="InterPro" id="IPR009057">
    <property type="entry name" value="Homeodomain-like_sf"/>
</dbReference>
<keyword evidence="1 2" id="KW-0238">DNA-binding</keyword>
<evidence type="ECO:0000256" key="2">
    <source>
        <dbReference type="PROSITE-ProRule" id="PRU00335"/>
    </source>
</evidence>
<dbReference type="Pfam" id="PF00440">
    <property type="entry name" value="TetR_N"/>
    <property type="match status" value="1"/>
</dbReference>
<dbReference type="PANTHER" id="PTHR43479">
    <property type="entry name" value="ACREF/ENVCD OPERON REPRESSOR-RELATED"/>
    <property type="match status" value="1"/>
</dbReference>
<dbReference type="eggNOG" id="COG1309">
    <property type="taxonomic scope" value="Bacteria"/>
</dbReference>
<dbReference type="PRINTS" id="PR00455">
    <property type="entry name" value="HTHTETR"/>
</dbReference>
<sequence>MRIVKEAEERKNEILDVAGRLFGEKGYDATSTNDILKEIGIARGTLYYHFKSKEEILDALIDRMTEQILEKAKSIVEQKDIPVLQRFTMMMLALNISDGSFEHEILEQVHKPQNALMHQKIQKKLLSEVTPLIASLITDGITQGICQTDYPEEAAEMTFLYSYIAFDDLMEYNEEEKKKKIAAFIYNIERLLNMEQGSMENILRPLFGENS</sequence>
<dbReference type="PROSITE" id="PS01081">
    <property type="entry name" value="HTH_TETR_1"/>
    <property type="match status" value="1"/>
</dbReference>
<name>C6LLW0_9FIRM</name>
<dbReference type="Proteomes" id="UP000005561">
    <property type="component" value="Unassembled WGS sequence"/>
</dbReference>
<feature type="domain" description="HTH tetR-type" evidence="3">
    <location>
        <begin position="8"/>
        <end position="68"/>
    </location>
</feature>
<gene>
    <name evidence="4" type="ORF">BRYFOR_09659</name>
</gene>
<evidence type="ECO:0000313" key="5">
    <source>
        <dbReference type="Proteomes" id="UP000005561"/>
    </source>
</evidence>
<dbReference type="InterPro" id="IPR023772">
    <property type="entry name" value="DNA-bd_HTH_TetR-type_CS"/>
</dbReference>
<dbReference type="InterPro" id="IPR001647">
    <property type="entry name" value="HTH_TetR"/>
</dbReference>
<feature type="DNA-binding region" description="H-T-H motif" evidence="2">
    <location>
        <begin position="31"/>
        <end position="50"/>
    </location>
</feature>